<name>A0A2T6K4A1_9RHOB</name>
<dbReference type="InterPro" id="IPR007421">
    <property type="entry name" value="Schlafen_AlbA_2_dom"/>
</dbReference>
<dbReference type="InterPro" id="IPR004919">
    <property type="entry name" value="GmrSD_N"/>
</dbReference>
<sequence>MGTLGLPDLQRPFVWKRSRIRDLFDSLYKGFPAGYFLFWNTQKQVDSHSIGSGTEARESQKMIVDGQQRLTSLYAVMKGKPIINEANEEQLIKIAFNPLTEEFSVANASSDNNPEFISNISDIWASGKGSFSFINDFIKQLPETLELDDAQRSMIANNIQQLENIRNYQFSVLVLSAELDVDTVAEIFQRINAGGIPLNSADFILTLMSVYWVEGRHQLEDFSRRAKIPSADYVASPYNVFHAPAPDQMLRVAVGLGLKRGVLQNAYQVLRGRDPVEKKVKEDLRDARFADLQDAQAKVLNLTDWHEYITCIKAAGFRSKSMLTSANNFLYGYLIYLVGQHEFGVERRTLRNVISRWFFMSALTGRYTGSPETVLEADLRRFQQIERTPDAFVQLLDTVISNQLTDDYWRVTLPEQLDSSSAYSPYLFGYHAALNLLGATALFSNVRISDLLDPAVSGTKSPVERHHLFPKAYLRSIGFSGTYRLNQIANYAFVEWADNISISDNSPQDYFPDLFNGLTDQEKANASYWHALPDQWHSLEYLDFITQRRKLIADVIRDGFKVLTGDVVPNKSTNAEPSVAELLANMETLRIEFKSTARVPLSSDVPEKVINEGVIKTVAAFMNSEGGTLGIGISDDGDLLGIQPDLDFKKQDLDGYQNWLSTLFMNAMGQSVVAKGVNIRFETVDDCVMCLVDVRKSSSPVYADTIKGKETFYVRVGNTTRILAGAEMVKYSKDHF</sequence>
<organism evidence="3 4">
    <name type="scientific">Yoonia sediminilitoris</name>
    <dbReference type="NCBI Taxonomy" id="1286148"/>
    <lineage>
        <taxon>Bacteria</taxon>
        <taxon>Pseudomonadati</taxon>
        <taxon>Pseudomonadota</taxon>
        <taxon>Alphaproteobacteria</taxon>
        <taxon>Rhodobacterales</taxon>
        <taxon>Paracoccaceae</taxon>
        <taxon>Yoonia</taxon>
    </lineage>
</organism>
<protein>
    <recommendedName>
        <fullName evidence="5">DNA-binding protein</fullName>
    </recommendedName>
</protein>
<dbReference type="Pfam" id="PF04326">
    <property type="entry name" value="SLFN_AlbA_2"/>
    <property type="match status" value="1"/>
</dbReference>
<evidence type="ECO:0000259" key="1">
    <source>
        <dbReference type="Pfam" id="PF03235"/>
    </source>
</evidence>
<evidence type="ECO:0000259" key="2">
    <source>
        <dbReference type="Pfam" id="PF04326"/>
    </source>
</evidence>
<dbReference type="PANTHER" id="PTHR37292">
    <property type="entry name" value="VNG6097C"/>
    <property type="match status" value="1"/>
</dbReference>
<reference evidence="3 4" key="1">
    <citation type="submission" date="2018-04" db="EMBL/GenBank/DDBJ databases">
        <title>Genomic Encyclopedia of Archaeal and Bacterial Type Strains, Phase II (KMG-II): from individual species to whole genera.</title>
        <authorList>
            <person name="Goeker M."/>
        </authorList>
    </citation>
    <scope>NUCLEOTIDE SEQUENCE [LARGE SCALE GENOMIC DNA]</scope>
    <source>
        <strain evidence="3 4">DSM 29955</strain>
    </source>
</reference>
<feature type="domain" description="GmrSD restriction endonucleases N-terminal" evidence="1">
    <location>
        <begin position="6"/>
        <end position="205"/>
    </location>
</feature>
<accession>A0A2T6K4A1</accession>
<evidence type="ECO:0008006" key="5">
    <source>
        <dbReference type="Google" id="ProtNLM"/>
    </source>
</evidence>
<feature type="domain" description="Schlafen AlbA-2" evidence="2">
    <location>
        <begin position="587"/>
        <end position="722"/>
    </location>
</feature>
<dbReference type="EMBL" id="QBUD01000031">
    <property type="protein sequence ID" value="PUB09441.1"/>
    <property type="molecule type" value="Genomic_DNA"/>
</dbReference>
<proteinExistence type="predicted"/>
<keyword evidence="4" id="KW-1185">Reference proteome</keyword>
<dbReference type="Pfam" id="PF03235">
    <property type="entry name" value="GmrSD_N"/>
    <property type="match status" value="1"/>
</dbReference>
<evidence type="ECO:0000313" key="3">
    <source>
        <dbReference type="EMBL" id="PUB09441.1"/>
    </source>
</evidence>
<dbReference type="Proteomes" id="UP000244523">
    <property type="component" value="Unassembled WGS sequence"/>
</dbReference>
<evidence type="ECO:0000313" key="4">
    <source>
        <dbReference type="Proteomes" id="UP000244523"/>
    </source>
</evidence>
<comment type="caution">
    <text evidence="3">The sequence shown here is derived from an EMBL/GenBank/DDBJ whole genome shotgun (WGS) entry which is preliminary data.</text>
</comment>
<dbReference type="Gene3D" id="3.30.950.30">
    <property type="entry name" value="Schlafen, AAA domain"/>
    <property type="match status" value="1"/>
</dbReference>
<dbReference type="PANTHER" id="PTHR37292:SF2">
    <property type="entry name" value="DUF262 DOMAIN-CONTAINING PROTEIN"/>
    <property type="match status" value="1"/>
</dbReference>
<dbReference type="AlphaFoldDB" id="A0A2T6K4A1"/>
<dbReference type="InterPro" id="IPR038461">
    <property type="entry name" value="Schlafen_AlbA_2_dom_sf"/>
</dbReference>
<gene>
    <name evidence="3" type="ORF">C8N45_1313</name>
</gene>